<evidence type="ECO:0000259" key="2">
    <source>
        <dbReference type="Pfam" id="PF01476"/>
    </source>
</evidence>
<organism evidence="3 4">
    <name type="scientific">Sulfuriferula multivorans</name>
    <dbReference type="NCBI Taxonomy" id="1559896"/>
    <lineage>
        <taxon>Bacteria</taxon>
        <taxon>Pseudomonadati</taxon>
        <taxon>Pseudomonadota</taxon>
        <taxon>Betaproteobacteria</taxon>
        <taxon>Nitrosomonadales</taxon>
        <taxon>Sulfuricellaceae</taxon>
        <taxon>Sulfuriferula</taxon>
    </lineage>
</organism>
<dbReference type="Gene3D" id="3.10.350.10">
    <property type="entry name" value="LysM domain"/>
    <property type="match status" value="1"/>
</dbReference>
<gene>
    <name evidence="3" type="ORF">SFMTTN_3245</name>
</gene>
<evidence type="ECO:0000313" key="3">
    <source>
        <dbReference type="EMBL" id="GBL47406.1"/>
    </source>
</evidence>
<dbReference type="RefSeq" id="WP_189836443.1">
    <property type="nucleotide sequence ID" value="NZ_BGOW01000041.1"/>
</dbReference>
<evidence type="ECO:0000256" key="1">
    <source>
        <dbReference type="SAM" id="SignalP"/>
    </source>
</evidence>
<dbReference type="EMBL" id="BGOW01000041">
    <property type="protein sequence ID" value="GBL47406.1"/>
    <property type="molecule type" value="Genomic_DNA"/>
</dbReference>
<feature type="chain" id="PRO_5019116383" description="LysM domain-containing protein" evidence="1">
    <location>
        <begin position="28"/>
        <end position="80"/>
    </location>
</feature>
<accession>A0A401JHE8</accession>
<protein>
    <recommendedName>
        <fullName evidence="2">LysM domain-containing protein</fullName>
    </recommendedName>
</protein>
<name>A0A401JHE8_9PROT</name>
<dbReference type="SUPFAM" id="SSF54106">
    <property type="entry name" value="LysM domain"/>
    <property type="match status" value="1"/>
</dbReference>
<dbReference type="CDD" id="cd00118">
    <property type="entry name" value="LysM"/>
    <property type="match status" value="1"/>
</dbReference>
<dbReference type="InterPro" id="IPR036779">
    <property type="entry name" value="LysM_dom_sf"/>
</dbReference>
<reference evidence="3 4" key="1">
    <citation type="journal article" date="2019" name="Front. Microbiol.">
        <title>Genomes of Neutrophilic Sulfur-Oxidizing Chemolithoautotrophs Representing 9 Proteobacterial Species From 8 Genera.</title>
        <authorList>
            <person name="Watanabe T."/>
            <person name="Kojima H."/>
            <person name="Umezawa K."/>
            <person name="Hori C."/>
            <person name="Takasuka T.E."/>
            <person name="Kato Y."/>
            <person name="Fukui M."/>
        </authorList>
    </citation>
    <scope>NUCLEOTIDE SEQUENCE [LARGE SCALE GENOMIC DNA]</scope>
    <source>
        <strain evidence="3 4">TTN</strain>
    </source>
</reference>
<proteinExistence type="predicted"/>
<feature type="signal peptide" evidence="1">
    <location>
        <begin position="1"/>
        <end position="27"/>
    </location>
</feature>
<sequence>MTLRLSLSRLCLLIGFILAQLGMPALAAGEVWVYGVKPGDTLIGVATAYLTHPNDWPKLQILNKISNPKRLVPGSNCACL</sequence>
<keyword evidence="4" id="KW-1185">Reference proteome</keyword>
<dbReference type="Pfam" id="PF01476">
    <property type="entry name" value="LysM"/>
    <property type="match status" value="1"/>
</dbReference>
<evidence type="ECO:0000313" key="4">
    <source>
        <dbReference type="Proteomes" id="UP000286806"/>
    </source>
</evidence>
<dbReference type="Proteomes" id="UP000286806">
    <property type="component" value="Unassembled WGS sequence"/>
</dbReference>
<dbReference type="AlphaFoldDB" id="A0A401JHE8"/>
<dbReference type="InterPro" id="IPR018392">
    <property type="entry name" value="LysM"/>
</dbReference>
<feature type="domain" description="LysM" evidence="2">
    <location>
        <begin position="34"/>
        <end position="74"/>
    </location>
</feature>
<comment type="caution">
    <text evidence="3">The sequence shown here is derived from an EMBL/GenBank/DDBJ whole genome shotgun (WGS) entry which is preliminary data.</text>
</comment>
<keyword evidence="1" id="KW-0732">Signal</keyword>